<dbReference type="AlphaFoldDB" id="A0A9Q2CY26"/>
<organism evidence="2 3">
    <name type="scientific">Nosocomiicoccus ampullae</name>
    <dbReference type="NCBI Taxonomy" id="489910"/>
    <lineage>
        <taxon>Bacteria</taxon>
        <taxon>Bacillati</taxon>
        <taxon>Bacillota</taxon>
        <taxon>Bacilli</taxon>
        <taxon>Bacillales</taxon>
        <taxon>Staphylococcaceae</taxon>
        <taxon>Nosocomiicoccus</taxon>
    </lineage>
</organism>
<comment type="caution">
    <text evidence="2">The sequence shown here is derived from an EMBL/GenBank/DDBJ whole genome shotgun (WGS) entry which is preliminary data.</text>
</comment>
<dbReference type="EMBL" id="JACHHF010000002">
    <property type="protein sequence ID" value="MBB5175624.1"/>
    <property type="molecule type" value="Genomic_DNA"/>
</dbReference>
<keyword evidence="1" id="KW-0472">Membrane</keyword>
<evidence type="ECO:0000256" key="1">
    <source>
        <dbReference type="SAM" id="Phobius"/>
    </source>
</evidence>
<evidence type="ECO:0000313" key="2">
    <source>
        <dbReference type="EMBL" id="MBB5175624.1"/>
    </source>
</evidence>
<protein>
    <submittedName>
        <fullName evidence="2">Xanthine/uracil/vitamin C permease (AzgA family)</fullName>
    </submittedName>
</protein>
<keyword evidence="1" id="KW-0812">Transmembrane</keyword>
<feature type="transmembrane region" description="Helical" evidence="1">
    <location>
        <begin position="36"/>
        <end position="51"/>
    </location>
</feature>
<reference evidence="2 3" key="1">
    <citation type="submission" date="2020-08" db="EMBL/GenBank/DDBJ databases">
        <title>Genomic Encyclopedia of Type Strains, Phase IV (KMG-IV): sequencing the most valuable type-strain genomes for metagenomic binning, comparative biology and taxonomic classification.</title>
        <authorList>
            <person name="Goeker M."/>
        </authorList>
    </citation>
    <scope>NUCLEOTIDE SEQUENCE [LARGE SCALE GENOMIC DNA]</scope>
    <source>
        <strain evidence="2 3">DSM 19163</strain>
    </source>
</reference>
<evidence type="ECO:0000313" key="3">
    <source>
        <dbReference type="Proteomes" id="UP000579136"/>
    </source>
</evidence>
<keyword evidence="1" id="KW-1133">Transmembrane helix</keyword>
<proteinExistence type="predicted"/>
<accession>A0A9Q2CY26</accession>
<sequence length="52" mass="5856">MQTVPFTSSIRTGIALGFITYPLLKIFAGRKNEVHPLIYVFAVLFIIQIGFL</sequence>
<name>A0A9Q2CY26_9STAP</name>
<feature type="transmembrane region" description="Helical" evidence="1">
    <location>
        <begin position="6"/>
        <end position="24"/>
    </location>
</feature>
<gene>
    <name evidence="2" type="ORF">HNQ45_000494</name>
</gene>
<keyword evidence="3" id="KW-1185">Reference proteome</keyword>
<dbReference type="Proteomes" id="UP000579136">
    <property type="component" value="Unassembled WGS sequence"/>
</dbReference>